<proteinExistence type="predicted"/>
<keyword evidence="1" id="KW-1133">Transmembrane helix</keyword>
<dbReference type="AlphaFoldDB" id="A0AAU8BK99"/>
<gene>
    <name evidence="2" type="ORF">PG915_02315</name>
</gene>
<name>A0AAU8BK99_9VIBR</name>
<dbReference type="InterPro" id="IPR052534">
    <property type="entry name" value="Extracell_DNA_Util/SecSys_Comp"/>
</dbReference>
<evidence type="ECO:0000256" key="1">
    <source>
        <dbReference type="SAM" id="Phobius"/>
    </source>
</evidence>
<dbReference type="PANTHER" id="PTHR40278:SF2">
    <property type="entry name" value="TYPE IV PILUS INNER MEMBRANE COMPONENT PILN"/>
    <property type="match status" value="1"/>
</dbReference>
<dbReference type="RefSeq" id="WP_353497715.1">
    <property type="nucleotide sequence ID" value="NZ_CP115920.1"/>
</dbReference>
<dbReference type="GO" id="GO:0043683">
    <property type="term" value="P:type IV pilus assembly"/>
    <property type="evidence" value="ECO:0007669"/>
    <property type="project" value="TreeGrafter"/>
</dbReference>
<dbReference type="KEGG" id="vck:PG915_02315"/>
<protein>
    <submittedName>
        <fullName evidence="2">PilN domain-containing protein</fullName>
    </submittedName>
</protein>
<evidence type="ECO:0000313" key="2">
    <source>
        <dbReference type="EMBL" id="XCD16437.1"/>
    </source>
</evidence>
<dbReference type="EMBL" id="CP115920">
    <property type="protein sequence ID" value="XCD16437.1"/>
    <property type="molecule type" value="Genomic_DNA"/>
</dbReference>
<dbReference type="Pfam" id="PF05137">
    <property type="entry name" value="PilN"/>
    <property type="match status" value="1"/>
</dbReference>
<reference evidence="2" key="1">
    <citation type="submission" date="2023-01" db="EMBL/GenBank/DDBJ databases">
        <title>Vibrio sp. CB1-14 genome sequencing.</title>
        <authorList>
            <person name="Otstavnykh N."/>
            <person name="Isaeva M."/>
            <person name="Meleshko D."/>
        </authorList>
    </citation>
    <scope>NUCLEOTIDE SEQUENCE</scope>
    <source>
        <strain evidence="2">CB1-14</strain>
    </source>
</reference>
<accession>A0AAU8BK99</accession>
<dbReference type="GO" id="GO:0043107">
    <property type="term" value="P:type IV pilus-dependent motility"/>
    <property type="evidence" value="ECO:0007669"/>
    <property type="project" value="TreeGrafter"/>
</dbReference>
<dbReference type="PANTHER" id="PTHR40278">
    <property type="entry name" value="DNA UTILIZATION PROTEIN HOFN"/>
    <property type="match status" value="1"/>
</dbReference>
<organism evidence="2">
    <name type="scientific">Vibrio chaetopteri</name>
    <dbReference type="NCBI Taxonomy" id="3016528"/>
    <lineage>
        <taxon>Bacteria</taxon>
        <taxon>Pseudomonadati</taxon>
        <taxon>Pseudomonadota</taxon>
        <taxon>Gammaproteobacteria</taxon>
        <taxon>Vibrionales</taxon>
        <taxon>Vibrionaceae</taxon>
        <taxon>Vibrio</taxon>
    </lineage>
</organism>
<keyword evidence="1" id="KW-0472">Membrane</keyword>
<feature type="transmembrane region" description="Helical" evidence="1">
    <location>
        <begin position="21"/>
        <end position="39"/>
    </location>
</feature>
<dbReference type="InterPro" id="IPR007813">
    <property type="entry name" value="PilN"/>
</dbReference>
<sequence length="196" mass="22249">MKIINLLPWREAKRKKHQQRFIAMLVAALLLGYSTSHLLNLKLTSEVSVQQQRVAYLQGEIDDYRRQIRALSSTKSEQQSLEARLDYVDGLQQQRNKTTAVMNLLPTLIPSQVYVDKIRMQGEQFKVSGIGESTAFLAQMLDRFEQSTMVNNVVLHSIVHDRERFGAKYQAFELSFAIDGAALLANPAKQPQTGVN</sequence>
<keyword evidence="1" id="KW-0812">Transmembrane</keyword>